<feature type="transmembrane region" description="Helical" evidence="10">
    <location>
        <begin position="337"/>
        <end position="355"/>
    </location>
</feature>
<keyword evidence="12" id="KW-1185">Reference proteome</keyword>
<feature type="transmembrane region" description="Helical" evidence="10">
    <location>
        <begin position="560"/>
        <end position="581"/>
    </location>
</feature>
<evidence type="ECO:0000313" key="11">
    <source>
        <dbReference type="EMBL" id="KAF8823007.1"/>
    </source>
</evidence>
<feature type="transmembrane region" description="Helical" evidence="10">
    <location>
        <begin position="593"/>
        <end position="615"/>
    </location>
</feature>
<evidence type="ECO:0000313" key="12">
    <source>
        <dbReference type="Proteomes" id="UP000823046"/>
    </source>
</evidence>
<comment type="caution">
    <text evidence="11">The sequence shown here is derived from an EMBL/GenBank/DDBJ whole genome shotgun (WGS) entry which is preliminary data.</text>
</comment>
<evidence type="ECO:0000256" key="4">
    <source>
        <dbReference type="ARBA" id="ARBA00022679"/>
    </source>
</evidence>
<feature type="transmembrane region" description="Helical" evidence="10">
    <location>
        <begin position="271"/>
        <end position="292"/>
    </location>
</feature>
<comment type="similarity">
    <text evidence="2">Belongs to the polyprenol kinase family.</text>
</comment>
<keyword evidence="4" id="KW-0808">Transferase</keyword>
<evidence type="ECO:0000256" key="9">
    <source>
        <dbReference type="ARBA" id="ARBA00023136"/>
    </source>
</evidence>
<evidence type="ECO:0000256" key="7">
    <source>
        <dbReference type="ARBA" id="ARBA00022824"/>
    </source>
</evidence>
<comment type="subcellular location">
    <subcellularLocation>
        <location evidence="1">Endoplasmic reticulum membrane</location>
        <topology evidence="1">Multi-pass membrane protein</topology>
    </subcellularLocation>
</comment>
<name>A0ABQ7JG50_9APIC</name>
<feature type="transmembrane region" description="Helical" evidence="10">
    <location>
        <begin position="406"/>
        <end position="425"/>
    </location>
</feature>
<evidence type="ECO:0000256" key="6">
    <source>
        <dbReference type="ARBA" id="ARBA00022777"/>
    </source>
</evidence>
<organism evidence="11 12">
    <name type="scientific">Cardiosporidium cionae</name>
    <dbReference type="NCBI Taxonomy" id="476202"/>
    <lineage>
        <taxon>Eukaryota</taxon>
        <taxon>Sar</taxon>
        <taxon>Alveolata</taxon>
        <taxon>Apicomplexa</taxon>
        <taxon>Aconoidasida</taxon>
        <taxon>Nephromycida</taxon>
        <taxon>Cardiosporidium</taxon>
    </lineage>
</organism>
<protein>
    <recommendedName>
        <fullName evidence="3">dolichol kinase</fullName>
        <ecNumber evidence="3">2.7.1.108</ecNumber>
    </recommendedName>
</protein>
<dbReference type="InterPro" id="IPR032974">
    <property type="entry name" value="Polypren_kinase"/>
</dbReference>
<evidence type="ECO:0000256" key="1">
    <source>
        <dbReference type="ARBA" id="ARBA00004477"/>
    </source>
</evidence>
<evidence type="ECO:0000256" key="10">
    <source>
        <dbReference type="SAM" id="Phobius"/>
    </source>
</evidence>
<sequence length="692" mass="78607">MTDHTPKLVAASECLKGRIMAINEETLPHEPMALLLGSYACAERGISAEVHDIYKLFERLYSICYYEGFQFTTEQLEDFFQNHHSIFAGNDADDFLSISEGHARRNIQILDSSVSTENAIRTKSGKGWVIKCDHATSHSYPSCCIVTAMFHSFTVRYKRVLSDNHVLLEDAAMTLPQQLKISKEPIRINGVIYLKEVYKLFVDATSMVKKQLEANNSSLLTPIVLIHLNFPDLSANVTNHHVMPLLRLSFHDLSSPTSNSPAANDGCNFNIFWSGILLVQEYFWILTILIGYIPHLRSFFFQNAIAFVFSFGYSFYILDAAKIASLLDPVVQVIVKLNIYLVIVMASLYVILVVIKLSGRIKAFLVYITPALGFFYFLHDRIYDSDTSNVRILNWLIFLVFGRRKTLLLLILWLIITVTWVINLFHRSSKQISNSFPQSSKINFIDEEWSSTFQQVKYSSKLDKVEDIQENLNSERIRNAMKKDRRYNLMRRKEFHFLISINVILAVVFKEIELLCLALSGVLGLFLLLEFFRYSEINSTISVALNNFAYRFIDSRDQQGIIHTHIFLLLGVGLPVLYEFISIKKDSFNLMRALIGMFVVGIGDAMAAIVGTNWGKKKMPLCNRKTIAGSAAFFCSTFGALFVANHFLSFCSSTSTLATLTISSALFEAYTQDLDNLHLPLYASAVLRALSR</sequence>
<evidence type="ECO:0000256" key="5">
    <source>
        <dbReference type="ARBA" id="ARBA00022692"/>
    </source>
</evidence>
<keyword evidence="6 11" id="KW-0418">Kinase</keyword>
<dbReference type="GO" id="GO:0016301">
    <property type="term" value="F:kinase activity"/>
    <property type="evidence" value="ECO:0007669"/>
    <property type="project" value="UniProtKB-KW"/>
</dbReference>
<dbReference type="EC" id="2.7.1.108" evidence="3"/>
<evidence type="ECO:0000256" key="3">
    <source>
        <dbReference type="ARBA" id="ARBA00012132"/>
    </source>
</evidence>
<feature type="transmembrane region" description="Helical" evidence="10">
    <location>
        <begin position="299"/>
        <end position="317"/>
    </location>
</feature>
<keyword evidence="5 10" id="KW-0812">Transmembrane</keyword>
<dbReference type="PANTHER" id="PTHR13205:SF15">
    <property type="entry name" value="DOLICHOL KINASE"/>
    <property type="match status" value="1"/>
</dbReference>
<evidence type="ECO:0000256" key="8">
    <source>
        <dbReference type="ARBA" id="ARBA00022989"/>
    </source>
</evidence>
<evidence type="ECO:0000256" key="2">
    <source>
        <dbReference type="ARBA" id="ARBA00010794"/>
    </source>
</evidence>
<dbReference type="PANTHER" id="PTHR13205">
    <property type="entry name" value="TRANSMEMBRANE PROTEIN 15-RELATED"/>
    <property type="match status" value="1"/>
</dbReference>
<accession>A0ABQ7JG50</accession>
<feature type="transmembrane region" description="Helical" evidence="10">
    <location>
        <begin position="627"/>
        <end position="648"/>
    </location>
</feature>
<keyword evidence="7" id="KW-0256">Endoplasmic reticulum</keyword>
<dbReference type="Proteomes" id="UP000823046">
    <property type="component" value="Unassembled WGS sequence"/>
</dbReference>
<proteinExistence type="inferred from homology"/>
<gene>
    <name evidence="11" type="ORF">IE077_001482</name>
</gene>
<feature type="transmembrane region" description="Helical" evidence="10">
    <location>
        <begin position="362"/>
        <end position="379"/>
    </location>
</feature>
<keyword evidence="8 10" id="KW-1133">Transmembrane helix</keyword>
<keyword evidence="9 10" id="KW-0472">Membrane</keyword>
<dbReference type="EMBL" id="JADAQX010000008">
    <property type="protein sequence ID" value="KAF8823007.1"/>
    <property type="molecule type" value="Genomic_DNA"/>
</dbReference>
<feature type="transmembrane region" description="Helical" evidence="10">
    <location>
        <begin position="495"/>
        <end position="528"/>
    </location>
</feature>
<reference evidence="11 12" key="1">
    <citation type="journal article" date="2020" name="bioRxiv">
        <title>Metabolic contributions of an alphaproteobacterial endosymbiont in the apicomplexan Cardiosporidium cionae.</title>
        <authorList>
            <person name="Hunter E.S."/>
            <person name="Paight C.J."/>
            <person name="Lane C.E."/>
        </authorList>
    </citation>
    <scope>NUCLEOTIDE SEQUENCE [LARGE SCALE GENOMIC DNA]</scope>
    <source>
        <strain evidence="11">ESH_2018</strain>
    </source>
</reference>